<evidence type="ECO:0000313" key="2">
    <source>
        <dbReference type="Proteomes" id="UP001612741"/>
    </source>
</evidence>
<name>A0ABW7YR39_9ACTN</name>
<keyword evidence="2" id="KW-1185">Reference proteome</keyword>
<dbReference type="InterPro" id="IPR054202">
    <property type="entry name" value="DUF6907"/>
</dbReference>
<evidence type="ECO:0000313" key="1">
    <source>
        <dbReference type="EMBL" id="MFI6496954.1"/>
    </source>
</evidence>
<sequence length="174" mass="19357">MTHSTATITELPGAWRQKAEHSASLARQAVVCEFEARGEAMANERTTSSYPYWLASHPCPSWCVRTDRHSARDEPDDRAHDGEIMSVALDGMPPIVISYPEARFVAPELQFRLTAHYREKEPRIYISDAAYQLALHATLDEAEQIASLLLTLVSQGRNHPAAMLASVNEQAVRG</sequence>
<gene>
    <name evidence="1" type="ORF">ACIBG2_06210</name>
</gene>
<protein>
    <submittedName>
        <fullName evidence="1">DUF6907 domain-containing protein</fullName>
    </submittedName>
</protein>
<dbReference type="RefSeq" id="WP_397079477.1">
    <property type="nucleotide sequence ID" value="NZ_JBITGY010000002.1"/>
</dbReference>
<proteinExistence type="predicted"/>
<comment type="caution">
    <text evidence="1">The sequence shown here is derived from an EMBL/GenBank/DDBJ whole genome shotgun (WGS) entry which is preliminary data.</text>
</comment>
<dbReference type="EMBL" id="JBITGY010000002">
    <property type="protein sequence ID" value="MFI6496954.1"/>
    <property type="molecule type" value="Genomic_DNA"/>
</dbReference>
<organism evidence="1 2">
    <name type="scientific">Nonomuraea typhae</name>
    <dbReference type="NCBI Taxonomy" id="2603600"/>
    <lineage>
        <taxon>Bacteria</taxon>
        <taxon>Bacillati</taxon>
        <taxon>Actinomycetota</taxon>
        <taxon>Actinomycetes</taxon>
        <taxon>Streptosporangiales</taxon>
        <taxon>Streptosporangiaceae</taxon>
        <taxon>Nonomuraea</taxon>
    </lineage>
</organism>
<reference evidence="1 2" key="1">
    <citation type="submission" date="2024-10" db="EMBL/GenBank/DDBJ databases">
        <title>The Natural Products Discovery Center: Release of the First 8490 Sequenced Strains for Exploring Actinobacteria Biosynthetic Diversity.</title>
        <authorList>
            <person name="Kalkreuter E."/>
            <person name="Kautsar S.A."/>
            <person name="Yang D."/>
            <person name="Bader C.D."/>
            <person name="Teijaro C.N."/>
            <person name="Fluegel L."/>
            <person name="Davis C.M."/>
            <person name="Simpson J.R."/>
            <person name="Lauterbach L."/>
            <person name="Steele A.D."/>
            <person name="Gui C."/>
            <person name="Meng S."/>
            <person name="Li G."/>
            <person name="Viehrig K."/>
            <person name="Ye F."/>
            <person name="Su P."/>
            <person name="Kiefer A.F."/>
            <person name="Nichols A."/>
            <person name="Cepeda A.J."/>
            <person name="Yan W."/>
            <person name="Fan B."/>
            <person name="Jiang Y."/>
            <person name="Adhikari A."/>
            <person name="Zheng C.-J."/>
            <person name="Schuster L."/>
            <person name="Cowan T.M."/>
            <person name="Smanski M.J."/>
            <person name="Chevrette M.G."/>
            <person name="De Carvalho L.P.S."/>
            <person name="Shen B."/>
        </authorList>
    </citation>
    <scope>NUCLEOTIDE SEQUENCE [LARGE SCALE GENOMIC DNA]</scope>
    <source>
        <strain evidence="1 2">NPDC050545</strain>
    </source>
</reference>
<dbReference type="Pfam" id="PF21848">
    <property type="entry name" value="DUF6907"/>
    <property type="match status" value="1"/>
</dbReference>
<dbReference type="Proteomes" id="UP001612741">
    <property type="component" value="Unassembled WGS sequence"/>
</dbReference>
<accession>A0ABW7YR39</accession>